<dbReference type="AlphaFoldDB" id="X1BW90"/>
<sequence>YEFFNGATDQAVCATLQGYFAEWNDPLQDYCYLYLRLEYKQAYFKGMPKVNVVLEGKKVYDPRYPETPPPSDLIAWWGYNEPSGASVEDLSGNGYEGTIGGNDTRGDGISGNGVLMDGV</sequence>
<name>X1BW90_9ZZZZ</name>
<dbReference type="EMBL" id="BART01014697">
    <property type="protein sequence ID" value="GAG76421.1"/>
    <property type="molecule type" value="Genomic_DNA"/>
</dbReference>
<dbReference type="Gene3D" id="2.60.120.200">
    <property type="match status" value="1"/>
</dbReference>
<comment type="caution">
    <text evidence="1">The sequence shown here is derived from an EMBL/GenBank/DDBJ whole genome shotgun (WGS) entry which is preliminary data.</text>
</comment>
<feature type="non-terminal residue" evidence="1">
    <location>
        <position position="1"/>
    </location>
</feature>
<evidence type="ECO:0000313" key="1">
    <source>
        <dbReference type="EMBL" id="GAG76421.1"/>
    </source>
</evidence>
<reference evidence="1" key="1">
    <citation type="journal article" date="2014" name="Front. Microbiol.">
        <title>High frequency of phylogenetically diverse reductive dehalogenase-homologous genes in deep subseafloor sedimentary metagenomes.</title>
        <authorList>
            <person name="Kawai M."/>
            <person name="Futagami T."/>
            <person name="Toyoda A."/>
            <person name="Takaki Y."/>
            <person name="Nishi S."/>
            <person name="Hori S."/>
            <person name="Arai W."/>
            <person name="Tsubouchi T."/>
            <person name="Morono Y."/>
            <person name="Uchiyama I."/>
            <person name="Ito T."/>
            <person name="Fujiyama A."/>
            <person name="Inagaki F."/>
            <person name="Takami H."/>
        </authorList>
    </citation>
    <scope>NUCLEOTIDE SEQUENCE</scope>
    <source>
        <strain evidence="1">Expedition CK06-06</strain>
    </source>
</reference>
<organism evidence="1">
    <name type="scientific">marine sediment metagenome</name>
    <dbReference type="NCBI Taxonomy" id="412755"/>
    <lineage>
        <taxon>unclassified sequences</taxon>
        <taxon>metagenomes</taxon>
        <taxon>ecological metagenomes</taxon>
    </lineage>
</organism>
<accession>X1BW90</accession>
<feature type="non-terminal residue" evidence="1">
    <location>
        <position position="119"/>
    </location>
</feature>
<protein>
    <submittedName>
        <fullName evidence="1">Uncharacterized protein</fullName>
    </submittedName>
</protein>
<proteinExistence type="predicted"/>
<gene>
    <name evidence="1" type="ORF">S01H4_29100</name>
</gene>